<dbReference type="OrthoDB" id="3268246at2759"/>
<dbReference type="PROSITE" id="PS50166">
    <property type="entry name" value="IMPORTIN_B_NT"/>
    <property type="match status" value="1"/>
</dbReference>
<keyword evidence="9" id="KW-1185">Reference proteome</keyword>
<evidence type="ECO:0000256" key="2">
    <source>
        <dbReference type="ARBA" id="ARBA00004496"/>
    </source>
</evidence>
<dbReference type="GO" id="GO:0005635">
    <property type="term" value="C:nuclear envelope"/>
    <property type="evidence" value="ECO:0007669"/>
    <property type="project" value="TreeGrafter"/>
</dbReference>
<dbReference type="Gene3D" id="1.25.10.10">
    <property type="entry name" value="Leucine-rich Repeat Variant"/>
    <property type="match status" value="1"/>
</dbReference>
<protein>
    <recommendedName>
        <fullName evidence="7">Importin N-terminal domain-containing protein</fullName>
    </recommendedName>
</protein>
<name>A0A448ZBI2_9STRA</name>
<dbReference type="InterPro" id="IPR016024">
    <property type="entry name" value="ARM-type_fold"/>
</dbReference>
<gene>
    <name evidence="8" type="ORF">PSNMU_V1.4_AUG-EV-PASAV3_0062160</name>
</gene>
<evidence type="ECO:0000313" key="9">
    <source>
        <dbReference type="Proteomes" id="UP000291116"/>
    </source>
</evidence>
<evidence type="ECO:0000256" key="5">
    <source>
        <dbReference type="ARBA" id="ARBA00022927"/>
    </source>
</evidence>
<evidence type="ECO:0000313" key="8">
    <source>
        <dbReference type="EMBL" id="VEU39368.1"/>
    </source>
</evidence>
<feature type="domain" description="Importin N-terminal" evidence="7">
    <location>
        <begin position="22"/>
        <end position="100"/>
    </location>
</feature>
<sequence>MASLEQVISETLSPNADLRKNAEKVLTDSSKQQGFLLQLLQLVDNASANATIRQAAAVFYKNTVKTAWDESKDLEERKNIVISQQDRVTIKTNLVELMCTVPPQIQAQISEAISIIAEVDYPEKWDDLLPKLVAKFNSPDPSVVNGVLKTADSIFRRFCDVNRSDALYKVIIYTLNHIQEPLLKLLMQTATQADACANDPVQLNAKMETLRLITRILFSLVYQDLPEFYEDNMATVMGVLKKYLEYNNPVLVDNDEEDEQGPIDKLQSAIIDILKLFVTRDEEPFQPFIPEFTTLVWNLLISKTTLPKHDQVVVMSMKYLNILVGRQFYKDLFKETSTLQQIVANIVIPNMTIRERVVVNSWGLCVVNLKRKQPAFVQNI</sequence>
<dbReference type="EMBL" id="CAACVS010000218">
    <property type="protein sequence ID" value="VEU39368.1"/>
    <property type="molecule type" value="Genomic_DNA"/>
</dbReference>
<dbReference type="AlphaFoldDB" id="A0A448ZBI2"/>
<reference evidence="8 9" key="1">
    <citation type="submission" date="2019-01" db="EMBL/GenBank/DDBJ databases">
        <authorList>
            <person name="Ferrante I. M."/>
        </authorList>
    </citation>
    <scope>NUCLEOTIDE SEQUENCE [LARGE SCALE GENOMIC DNA]</scope>
    <source>
        <strain evidence="8 9">B856</strain>
    </source>
</reference>
<dbReference type="GO" id="GO:0031267">
    <property type="term" value="F:small GTPase binding"/>
    <property type="evidence" value="ECO:0007669"/>
    <property type="project" value="InterPro"/>
</dbReference>
<dbReference type="GO" id="GO:0005829">
    <property type="term" value="C:cytosol"/>
    <property type="evidence" value="ECO:0007669"/>
    <property type="project" value="TreeGrafter"/>
</dbReference>
<keyword evidence="6" id="KW-0539">Nucleus</keyword>
<dbReference type="Pfam" id="PF08506">
    <property type="entry name" value="Cse1"/>
    <property type="match status" value="1"/>
</dbReference>
<evidence type="ECO:0000259" key="7">
    <source>
        <dbReference type="PROSITE" id="PS50166"/>
    </source>
</evidence>
<dbReference type="InterPro" id="IPR001494">
    <property type="entry name" value="Importin-beta_N"/>
</dbReference>
<organism evidence="8 9">
    <name type="scientific">Pseudo-nitzschia multistriata</name>
    <dbReference type="NCBI Taxonomy" id="183589"/>
    <lineage>
        <taxon>Eukaryota</taxon>
        <taxon>Sar</taxon>
        <taxon>Stramenopiles</taxon>
        <taxon>Ochrophyta</taxon>
        <taxon>Bacillariophyta</taxon>
        <taxon>Bacillariophyceae</taxon>
        <taxon>Bacillariophycidae</taxon>
        <taxon>Bacillariales</taxon>
        <taxon>Bacillariaceae</taxon>
        <taxon>Pseudo-nitzschia</taxon>
    </lineage>
</organism>
<dbReference type="Pfam" id="PF03810">
    <property type="entry name" value="IBN_N"/>
    <property type="match status" value="1"/>
</dbReference>
<keyword evidence="4" id="KW-0963">Cytoplasm</keyword>
<evidence type="ECO:0000256" key="1">
    <source>
        <dbReference type="ARBA" id="ARBA00004123"/>
    </source>
</evidence>
<evidence type="ECO:0000256" key="3">
    <source>
        <dbReference type="ARBA" id="ARBA00022448"/>
    </source>
</evidence>
<keyword evidence="5" id="KW-0653">Protein transport</keyword>
<dbReference type="GO" id="GO:0006606">
    <property type="term" value="P:protein import into nucleus"/>
    <property type="evidence" value="ECO:0007669"/>
    <property type="project" value="TreeGrafter"/>
</dbReference>
<accession>A0A448ZBI2</accession>
<comment type="subcellular location">
    <subcellularLocation>
        <location evidence="2">Cytoplasm</location>
    </subcellularLocation>
    <subcellularLocation>
        <location evidence="1">Nucleus</location>
    </subcellularLocation>
</comment>
<dbReference type="SMART" id="SM00913">
    <property type="entry name" value="IBN_N"/>
    <property type="match status" value="1"/>
</dbReference>
<proteinExistence type="predicted"/>
<dbReference type="GO" id="GO:0006611">
    <property type="term" value="P:protein export from nucleus"/>
    <property type="evidence" value="ECO:0007669"/>
    <property type="project" value="TreeGrafter"/>
</dbReference>
<dbReference type="PANTHER" id="PTHR10997">
    <property type="entry name" value="IMPORTIN-7, 8, 11"/>
    <property type="match status" value="1"/>
</dbReference>
<dbReference type="InterPro" id="IPR013713">
    <property type="entry name" value="XPO2_central"/>
</dbReference>
<dbReference type="GO" id="GO:0005049">
    <property type="term" value="F:nuclear export signal receptor activity"/>
    <property type="evidence" value="ECO:0007669"/>
    <property type="project" value="TreeGrafter"/>
</dbReference>
<dbReference type="InterPro" id="IPR011989">
    <property type="entry name" value="ARM-like"/>
</dbReference>
<dbReference type="SUPFAM" id="SSF48371">
    <property type="entry name" value="ARM repeat"/>
    <property type="match status" value="1"/>
</dbReference>
<evidence type="ECO:0000256" key="6">
    <source>
        <dbReference type="ARBA" id="ARBA00023242"/>
    </source>
</evidence>
<dbReference type="Proteomes" id="UP000291116">
    <property type="component" value="Unassembled WGS sequence"/>
</dbReference>
<keyword evidence="3" id="KW-0813">Transport</keyword>
<dbReference type="PANTHER" id="PTHR10997:SF8">
    <property type="entry name" value="EXPORTIN-2"/>
    <property type="match status" value="1"/>
</dbReference>
<evidence type="ECO:0000256" key="4">
    <source>
        <dbReference type="ARBA" id="ARBA00022490"/>
    </source>
</evidence>